<comment type="subcellular location">
    <subcellularLocation>
        <location evidence="1">Nucleus</location>
    </subcellularLocation>
</comment>
<evidence type="ECO:0000313" key="14">
    <source>
        <dbReference type="EMBL" id="KAE8256938.1"/>
    </source>
</evidence>
<dbReference type="GO" id="GO:0016925">
    <property type="term" value="P:protein sumoylation"/>
    <property type="evidence" value="ECO:0007669"/>
    <property type="project" value="UniProtKB-UniPathway"/>
</dbReference>
<dbReference type="InterPro" id="IPR004181">
    <property type="entry name" value="Znf_MIZ"/>
</dbReference>
<comment type="pathway">
    <text evidence="2">Protein modification; protein sumoylation.</text>
</comment>
<reference evidence="14" key="2">
    <citation type="journal article" date="2019" name="IMA Fungus">
        <title>Genome sequencing and comparison of five Tilletia species to identify candidate genes for the detection of regulated species infecting wheat.</title>
        <authorList>
            <person name="Nguyen H.D.T."/>
            <person name="Sultana T."/>
            <person name="Kesanakurti P."/>
            <person name="Hambleton S."/>
        </authorList>
    </citation>
    <scope>NUCLEOTIDE SEQUENCE</scope>
    <source>
        <strain evidence="14">DAOMC 238032</strain>
    </source>
</reference>
<keyword evidence="5" id="KW-0479">Metal-binding</keyword>
<evidence type="ECO:0000256" key="1">
    <source>
        <dbReference type="ARBA" id="ARBA00004123"/>
    </source>
</evidence>
<feature type="region of interest" description="Disordered" evidence="11">
    <location>
        <begin position="351"/>
        <end position="406"/>
    </location>
</feature>
<keyword evidence="8" id="KW-0862">Zinc</keyword>
<dbReference type="Proteomes" id="UP000836402">
    <property type="component" value="Unassembled WGS sequence"/>
</dbReference>
<dbReference type="GO" id="GO:0000724">
    <property type="term" value="P:double-strand break repair via homologous recombination"/>
    <property type="evidence" value="ECO:0007669"/>
    <property type="project" value="InterPro"/>
</dbReference>
<evidence type="ECO:0000256" key="8">
    <source>
        <dbReference type="ARBA" id="ARBA00022833"/>
    </source>
</evidence>
<evidence type="ECO:0000313" key="16">
    <source>
        <dbReference type="Proteomes" id="UP000836402"/>
    </source>
</evidence>
<dbReference type="PANTHER" id="PTHR21330:SF1">
    <property type="entry name" value="E3 SUMO-PROTEIN LIGASE NSE2"/>
    <property type="match status" value="1"/>
</dbReference>
<keyword evidence="16" id="KW-1185">Reference proteome</keyword>
<feature type="domain" description="SP-RING-type" evidence="12">
    <location>
        <begin position="264"/>
        <end position="349"/>
    </location>
</feature>
<feature type="compositionally biased region" description="Low complexity" evidence="11">
    <location>
        <begin position="1"/>
        <end position="13"/>
    </location>
</feature>
<feature type="compositionally biased region" description="Low complexity" evidence="11">
    <location>
        <begin position="41"/>
        <end position="56"/>
    </location>
</feature>
<dbReference type="UniPathway" id="UPA00886"/>
<dbReference type="PROSITE" id="PS51044">
    <property type="entry name" value="ZF_SP_RING"/>
    <property type="match status" value="1"/>
</dbReference>
<protein>
    <recommendedName>
        <fullName evidence="12">SP-RING-type domain-containing protein</fullName>
    </recommendedName>
</protein>
<evidence type="ECO:0000256" key="7">
    <source>
        <dbReference type="ARBA" id="ARBA00022786"/>
    </source>
</evidence>
<keyword evidence="6 10" id="KW-0863">Zinc-finger</keyword>
<evidence type="ECO:0000256" key="11">
    <source>
        <dbReference type="SAM" id="MobiDB-lite"/>
    </source>
</evidence>
<feature type="region of interest" description="Disordered" evidence="11">
    <location>
        <begin position="1"/>
        <end position="109"/>
    </location>
</feature>
<proteinExistence type="inferred from homology"/>
<accession>A0A177U795</accession>
<organism evidence="14 15">
    <name type="scientific">Tilletia caries</name>
    <name type="common">wheat bunt fungus</name>
    <dbReference type="NCBI Taxonomy" id="13290"/>
    <lineage>
        <taxon>Eukaryota</taxon>
        <taxon>Fungi</taxon>
        <taxon>Dikarya</taxon>
        <taxon>Basidiomycota</taxon>
        <taxon>Ustilaginomycotina</taxon>
        <taxon>Exobasidiomycetes</taxon>
        <taxon>Tilletiales</taxon>
        <taxon>Tilletiaceae</taxon>
        <taxon>Tilletia</taxon>
    </lineage>
</organism>
<evidence type="ECO:0000256" key="10">
    <source>
        <dbReference type="PROSITE-ProRule" id="PRU00452"/>
    </source>
</evidence>
<dbReference type="Gene3D" id="3.30.40.10">
    <property type="entry name" value="Zinc/RING finger domain, C3HC4 (zinc finger)"/>
    <property type="match status" value="1"/>
</dbReference>
<evidence type="ECO:0000256" key="9">
    <source>
        <dbReference type="ARBA" id="ARBA00023242"/>
    </source>
</evidence>
<comment type="caution">
    <text evidence="14">The sequence shown here is derived from an EMBL/GenBank/DDBJ whole genome shotgun (WGS) entry which is preliminary data.</text>
</comment>
<keyword evidence="4" id="KW-0808">Transferase</keyword>
<evidence type="ECO:0000256" key="6">
    <source>
        <dbReference type="ARBA" id="ARBA00022771"/>
    </source>
</evidence>
<dbReference type="Proteomes" id="UP000077671">
    <property type="component" value="Unassembled WGS sequence"/>
</dbReference>
<dbReference type="GO" id="GO:0008270">
    <property type="term" value="F:zinc ion binding"/>
    <property type="evidence" value="ECO:0007669"/>
    <property type="project" value="UniProtKB-KW"/>
</dbReference>
<dbReference type="Pfam" id="PF11789">
    <property type="entry name" value="zf-Nse"/>
    <property type="match status" value="1"/>
</dbReference>
<dbReference type="SUPFAM" id="SSF57850">
    <property type="entry name" value="RING/U-box"/>
    <property type="match status" value="1"/>
</dbReference>
<feature type="compositionally biased region" description="Acidic residues" evidence="11">
    <location>
        <begin position="385"/>
        <end position="406"/>
    </location>
</feature>
<dbReference type="InterPro" id="IPR013083">
    <property type="entry name" value="Znf_RING/FYVE/PHD"/>
</dbReference>
<dbReference type="GO" id="GO:0061665">
    <property type="term" value="F:SUMO ligase activity"/>
    <property type="evidence" value="ECO:0007669"/>
    <property type="project" value="TreeGrafter"/>
</dbReference>
<gene>
    <name evidence="14" type="ORF">A4X03_0g4904</name>
    <name evidence="13" type="ORF">JKIAZH3_G8542</name>
</gene>
<sequence>MARASARPRQAPSRRIEEEEDDDEIEQTQPTQKRSRLSIPNSQAAGAASGNSSSSQRKGKGRASAASQRSAVISDDDDDDDDDDNDDGPPPPARVPTEDEIKQKTRATPLNPRLVKPKLNMHVNEYESALGKMSNVLEYLGEAALAVEELFEEGETDLISQLDSSVREVIDSQYEMEIRQKILRSMVSSLEQNREIVSPVQVYKETVEKAMERYKAKTSRQKYVKSDAYQKFRSIIWEVHNGGSAMPSLTEHIPAEQGDAANDDVEDFEQGGVAQNFKCPLTTAFLVDPMSSTLCPHSYSKEAIEAYIASKYREGRPAMCPQSGCNATLTLSALKADTGLAKRVAIHLRRVQSQPQHAHHHAGGSGPGAGAAGVGKGKKAAGGEGVEDAIEEVEDGSDEEEEIELD</sequence>
<dbReference type="EMBL" id="LWDD02000713">
    <property type="protein sequence ID" value="KAE8256938.1"/>
    <property type="molecule type" value="Genomic_DNA"/>
</dbReference>
<reference evidence="13" key="3">
    <citation type="submission" date="2020-10" db="EMBL/GenBank/DDBJ databases">
        <authorList>
            <person name="Sedaghatjoo S."/>
        </authorList>
    </citation>
    <scope>NUCLEOTIDE SEQUENCE</scope>
    <source>
        <strain evidence="13">AZH3</strain>
    </source>
</reference>
<keyword evidence="9" id="KW-0539">Nucleus</keyword>
<feature type="compositionally biased region" description="Gly residues" evidence="11">
    <location>
        <begin position="363"/>
        <end position="384"/>
    </location>
</feature>
<evidence type="ECO:0000313" key="15">
    <source>
        <dbReference type="Proteomes" id="UP000077671"/>
    </source>
</evidence>
<reference evidence="14" key="1">
    <citation type="submission" date="2016-04" db="EMBL/GenBank/DDBJ databases">
        <authorList>
            <person name="Nguyen H.D."/>
            <person name="Kesanakurti P."/>
            <person name="Cullis J."/>
            <person name="Levesque C.A."/>
            <person name="Hambleton S."/>
        </authorList>
    </citation>
    <scope>NUCLEOTIDE SEQUENCE</scope>
    <source>
        <strain evidence="14">DAOMC 238032</strain>
    </source>
</reference>
<evidence type="ECO:0000256" key="2">
    <source>
        <dbReference type="ARBA" id="ARBA00004718"/>
    </source>
</evidence>
<name>A0A177U795_9BASI</name>
<dbReference type="GO" id="GO:0030915">
    <property type="term" value="C:Smc5-Smc6 complex"/>
    <property type="evidence" value="ECO:0007669"/>
    <property type="project" value="InterPro"/>
</dbReference>
<dbReference type="GO" id="GO:0005634">
    <property type="term" value="C:nucleus"/>
    <property type="evidence" value="ECO:0007669"/>
    <property type="project" value="UniProtKB-SubCell"/>
</dbReference>
<dbReference type="AlphaFoldDB" id="A0A177U795"/>
<evidence type="ECO:0000259" key="12">
    <source>
        <dbReference type="PROSITE" id="PS51044"/>
    </source>
</evidence>
<dbReference type="InterPro" id="IPR026846">
    <property type="entry name" value="Nse2(Mms21)"/>
</dbReference>
<dbReference type="PANTHER" id="PTHR21330">
    <property type="entry name" value="E3 SUMO-PROTEIN LIGASE NSE2"/>
    <property type="match status" value="1"/>
</dbReference>
<feature type="compositionally biased region" description="Acidic residues" evidence="11">
    <location>
        <begin position="74"/>
        <end position="87"/>
    </location>
</feature>
<dbReference type="CDD" id="cd16651">
    <property type="entry name" value="SPL-RING_NSE2"/>
    <property type="match status" value="1"/>
</dbReference>
<evidence type="ECO:0000256" key="4">
    <source>
        <dbReference type="ARBA" id="ARBA00022679"/>
    </source>
</evidence>
<keyword evidence="7" id="KW-0833">Ubl conjugation pathway</keyword>
<dbReference type="EMBL" id="CAJHJG010002619">
    <property type="protein sequence ID" value="CAD6921566.1"/>
    <property type="molecule type" value="Genomic_DNA"/>
</dbReference>
<comment type="similarity">
    <text evidence="3">Belongs to the NSE2 family.</text>
</comment>
<evidence type="ECO:0000256" key="3">
    <source>
        <dbReference type="ARBA" id="ARBA00008212"/>
    </source>
</evidence>
<evidence type="ECO:0000256" key="5">
    <source>
        <dbReference type="ARBA" id="ARBA00022723"/>
    </source>
</evidence>
<evidence type="ECO:0000313" key="13">
    <source>
        <dbReference type="EMBL" id="CAD6921566.1"/>
    </source>
</evidence>